<dbReference type="PROSITE" id="PS50004">
    <property type="entry name" value="C2"/>
    <property type="match status" value="1"/>
</dbReference>
<dbReference type="SUPFAM" id="SSF50729">
    <property type="entry name" value="PH domain-like"/>
    <property type="match status" value="1"/>
</dbReference>
<evidence type="ECO:0000313" key="11">
    <source>
        <dbReference type="Proteomes" id="UP000827549"/>
    </source>
</evidence>
<keyword evidence="3 6" id="KW-0442">Lipid degradation</keyword>
<dbReference type="InterPro" id="IPR017946">
    <property type="entry name" value="PLC-like_Pdiesterase_TIM-brl"/>
</dbReference>
<dbReference type="GO" id="GO:0048015">
    <property type="term" value="P:phosphatidylinositol-mediated signaling"/>
    <property type="evidence" value="ECO:0007669"/>
    <property type="project" value="TreeGrafter"/>
</dbReference>
<keyword evidence="11" id="KW-1185">Reference proteome</keyword>
<dbReference type="EC" id="3.1.4.11" evidence="1 6"/>
<dbReference type="SMART" id="SM00148">
    <property type="entry name" value="PLCXc"/>
    <property type="match status" value="1"/>
</dbReference>
<dbReference type="Pfam" id="PF00387">
    <property type="entry name" value="PI-PLC-Y"/>
    <property type="match status" value="1"/>
</dbReference>
<dbReference type="Gene3D" id="2.60.40.150">
    <property type="entry name" value="C2 domain"/>
    <property type="match status" value="1"/>
</dbReference>
<dbReference type="RefSeq" id="XP_062631801.1">
    <property type="nucleotide sequence ID" value="XM_062775817.1"/>
</dbReference>
<dbReference type="GO" id="GO:0016042">
    <property type="term" value="P:lipid catabolic process"/>
    <property type="evidence" value="ECO:0007669"/>
    <property type="project" value="UniProtKB-KW"/>
</dbReference>
<evidence type="ECO:0000256" key="1">
    <source>
        <dbReference type="ARBA" id="ARBA00012368"/>
    </source>
</evidence>
<dbReference type="PANTHER" id="PTHR10336:SF36">
    <property type="entry name" value="1-PHOSPHATIDYLINOSITOL 4,5-BISPHOSPHATE PHOSPHODIESTERASE BETA-4"/>
    <property type="match status" value="1"/>
</dbReference>
<dbReference type="PROSITE" id="PS50007">
    <property type="entry name" value="PIPLC_X_DOMAIN"/>
    <property type="match status" value="1"/>
</dbReference>
<dbReference type="InterPro" id="IPR000909">
    <property type="entry name" value="PLipase_C_PInositol-sp_X_dom"/>
</dbReference>
<dbReference type="GeneID" id="87812423"/>
<comment type="catalytic activity">
    <reaction evidence="6">
        <text>a 1,2-diacyl-sn-glycero-3-phospho-(1D-myo-inositol-4,5-bisphosphate) + H2O = 1D-myo-inositol 1,4,5-trisphosphate + a 1,2-diacyl-sn-glycerol + H(+)</text>
        <dbReference type="Rhea" id="RHEA:33179"/>
        <dbReference type="ChEBI" id="CHEBI:15377"/>
        <dbReference type="ChEBI" id="CHEBI:15378"/>
        <dbReference type="ChEBI" id="CHEBI:17815"/>
        <dbReference type="ChEBI" id="CHEBI:58456"/>
        <dbReference type="ChEBI" id="CHEBI:203600"/>
        <dbReference type="EC" id="3.1.4.11"/>
    </reaction>
</comment>
<dbReference type="InterPro" id="IPR000008">
    <property type="entry name" value="C2_dom"/>
</dbReference>
<dbReference type="AlphaFoldDB" id="A0AAF0YFA5"/>
<evidence type="ECO:0000256" key="3">
    <source>
        <dbReference type="ARBA" id="ARBA00022963"/>
    </source>
</evidence>
<reference evidence="10" key="1">
    <citation type="submission" date="2023-10" db="EMBL/GenBank/DDBJ databases">
        <authorList>
            <person name="Noh H."/>
        </authorList>
    </citation>
    <scope>NUCLEOTIDE SEQUENCE</scope>
    <source>
        <strain evidence="10">DUCC4014</strain>
    </source>
</reference>
<feature type="region of interest" description="Disordered" evidence="7">
    <location>
        <begin position="426"/>
        <end position="467"/>
    </location>
</feature>
<feature type="domain" description="PI-PLC Y-box" evidence="9">
    <location>
        <begin position="494"/>
        <end position="608"/>
    </location>
</feature>
<protein>
    <recommendedName>
        <fullName evidence="1 6">Phosphoinositide phospholipase C</fullName>
        <ecNumber evidence="1 6">3.1.4.11</ecNumber>
    </recommendedName>
</protein>
<dbReference type="InterPro" id="IPR011993">
    <property type="entry name" value="PH-like_dom_sf"/>
</dbReference>
<organism evidence="10 11">
    <name type="scientific">Vanrija pseudolonga</name>
    <dbReference type="NCBI Taxonomy" id="143232"/>
    <lineage>
        <taxon>Eukaryota</taxon>
        <taxon>Fungi</taxon>
        <taxon>Dikarya</taxon>
        <taxon>Basidiomycota</taxon>
        <taxon>Agaricomycotina</taxon>
        <taxon>Tremellomycetes</taxon>
        <taxon>Trichosporonales</taxon>
        <taxon>Trichosporonaceae</taxon>
        <taxon>Vanrija</taxon>
    </lineage>
</organism>
<dbReference type="GO" id="GO:0004435">
    <property type="term" value="F:phosphatidylinositol-4,5-bisphosphate phospholipase C activity"/>
    <property type="evidence" value="ECO:0007669"/>
    <property type="project" value="UniProtKB-EC"/>
</dbReference>
<evidence type="ECO:0000313" key="10">
    <source>
        <dbReference type="EMBL" id="WOO85775.1"/>
    </source>
</evidence>
<feature type="region of interest" description="Disordered" evidence="7">
    <location>
        <begin position="114"/>
        <end position="140"/>
    </location>
</feature>
<name>A0AAF0YFA5_9TREE</name>
<evidence type="ECO:0000259" key="9">
    <source>
        <dbReference type="PROSITE" id="PS50008"/>
    </source>
</evidence>
<feature type="compositionally biased region" description="Low complexity" evidence="7">
    <location>
        <begin position="439"/>
        <end position="467"/>
    </location>
</feature>
<keyword evidence="4 6" id="KW-0443">Lipid metabolism</keyword>
<dbReference type="CDD" id="cd08598">
    <property type="entry name" value="PI-PLC1c_yeast"/>
    <property type="match status" value="1"/>
</dbReference>
<dbReference type="Gene3D" id="2.30.29.30">
    <property type="entry name" value="Pleckstrin-homology domain (PH domain)/Phosphotyrosine-binding domain (PTB)"/>
    <property type="match status" value="1"/>
</dbReference>
<dbReference type="GO" id="GO:0051209">
    <property type="term" value="P:release of sequestered calcium ion into cytosol"/>
    <property type="evidence" value="ECO:0007669"/>
    <property type="project" value="TreeGrafter"/>
</dbReference>
<dbReference type="InterPro" id="IPR001711">
    <property type="entry name" value="PLipase_C_Pinositol-sp_Y"/>
</dbReference>
<dbReference type="InterPro" id="IPR035892">
    <property type="entry name" value="C2_domain_sf"/>
</dbReference>
<dbReference type="PROSITE" id="PS50008">
    <property type="entry name" value="PIPLC_Y_DOMAIN"/>
    <property type="match status" value="1"/>
</dbReference>
<dbReference type="Pfam" id="PF00388">
    <property type="entry name" value="PI-PLC-X"/>
    <property type="match status" value="1"/>
</dbReference>
<gene>
    <name evidence="10" type="primary">plc1</name>
    <name evidence="10" type="ORF">LOC62_07G009260</name>
</gene>
<evidence type="ECO:0000256" key="7">
    <source>
        <dbReference type="SAM" id="MobiDB-lite"/>
    </source>
</evidence>
<dbReference type="SUPFAM" id="SSF51695">
    <property type="entry name" value="PLC-like phosphodiesterases"/>
    <property type="match status" value="1"/>
</dbReference>
<dbReference type="PANTHER" id="PTHR10336">
    <property type="entry name" value="PHOSPHOINOSITIDE-SPECIFIC PHOSPHOLIPASE C FAMILY PROTEIN"/>
    <property type="match status" value="1"/>
</dbReference>
<dbReference type="Gene3D" id="3.20.20.190">
    <property type="entry name" value="Phosphatidylinositol (PI) phosphodiesterase"/>
    <property type="match status" value="1"/>
</dbReference>
<dbReference type="Proteomes" id="UP000827549">
    <property type="component" value="Chromosome 7"/>
</dbReference>
<evidence type="ECO:0000256" key="5">
    <source>
        <dbReference type="ARBA" id="ARBA00023224"/>
    </source>
</evidence>
<proteinExistence type="predicted"/>
<evidence type="ECO:0000259" key="8">
    <source>
        <dbReference type="PROSITE" id="PS50004"/>
    </source>
</evidence>
<evidence type="ECO:0000256" key="4">
    <source>
        <dbReference type="ARBA" id="ARBA00023098"/>
    </source>
</evidence>
<accession>A0AAF0YFA5</accession>
<keyword evidence="5" id="KW-0807">Transducer</keyword>
<dbReference type="PRINTS" id="PR00390">
    <property type="entry name" value="PHPHLIPASEC"/>
</dbReference>
<dbReference type="EMBL" id="CP086720">
    <property type="protein sequence ID" value="WOO85775.1"/>
    <property type="molecule type" value="Genomic_DNA"/>
</dbReference>
<dbReference type="SUPFAM" id="SSF49562">
    <property type="entry name" value="C2 domain (Calcium/lipid-binding domain, CaLB)"/>
    <property type="match status" value="1"/>
</dbReference>
<dbReference type="InterPro" id="IPR001192">
    <property type="entry name" value="PI-PLC_fam"/>
</dbReference>
<dbReference type="SMART" id="SM00149">
    <property type="entry name" value="PLCYc"/>
    <property type="match status" value="1"/>
</dbReference>
<keyword evidence="2 6" id="KW-0378">Hydrolase</keyword>
<evidence type="ECO:0000256" key="6">
    <source>
        <dbReference type="RuleBase" id="RU361133"/>
    </source>
</evidence>
<evidence type="ECO:0000256" key="2">
    <source>
        <dbReference type="ARBA" id="ARBA00022801"/>
    </source>
</evidence>
<sequence length="741" mass="81078">MATPALPPLLAAGVPMLKVSSKKIKPVIVQLSPTTITWPSMKGGKVEIKSIRELRLGQSPTEQHDSRRWLTIVYVRSGQWKVVHFIAHTDDVYAAFVKALRSLVAAASDHVVPGVTEGAGSSPPPGKAGSDESTHSVASAASLKHAAVPASDHDLVLIRQLWPANQARLDQNTAARICAQLGLPTDAETVAKYEPLDITAVHQLVRDLQIRPELDDLYRVLGGPLNRGQAGSFLHTVQKENNLDAARVNEVFDRYAGADGTWTATSLAAFLASPDNVSKQVQDMTRPLPEYFIASSHNTYLVAEQWRGASTVEGYVRVLLAGCRCVEIDIHNGDTGPVVYHGKTLTSSVPVRDVCVAIKKYAFVSSPYPIIISLEVRCDVANQDKLAAIIIDVFGDLLVKDIVPEIEGIPSPEDLKGRILIKAKAPKPPAVPRTSTHLSVSPPSTSRDSTDSTTESESSSHSSSLSRRIARRLSISSSPSEKAPKAVAPVSKHLATLPVYTTGVRYAGFTKLVTYDSHHIFSVSERTANRILKEGSEADWIKHNFTHLVRVYPKGVRLGSSNFDPQPYWAAGAQLVAINYQTLDWGSLVNHAMFHSPLGYVLKPQALRHKHPEQTQRYRLSVRLISAQRLPPAADLYVEATLGESSAKTRIAAGKSLSRRWDDVLPFEFDAKPSHLAFTFLHLEIKSKGQSGIVAQWMRSVHDAPRGYRYLPLDDQTRSRFLFSTLFVRIDVEVLGIAPGA</sequence>
<feature type="domain" description="C2" evidence="8">
    <location>
        <begin position="597"/>
        <end position="726"/>
    </location>
</feature>